<dbReference type="PROSITE" id="PS51257">
    <property type="entry name" value="PROKAR_LIPOPROTEIN"/>
    <property type="match status" value="1"/>
</dbReference>
<comment type="caution">
    <text evidence="1">The sequence shown here is derived from an EMBL/GenBank/DDBJ whole genome shotgun (WGS) entry which is preliminary data.</text>
</comment>
<dbReference type="InterPro" id="IPR011050">
    <property type="entry name" value="Pectin_lyase_fold/virulence"/>
</dbReference>
<feature type="non-terminal residue" evidence="1">
    <location>
        <position position="292"/>
    </location>
</feature>
<organism evidence="1">
    <name type="scientific">marine sediment metagenome</name>
    <dbReference type="NCBI Taxonomy" id="412755"/>
    <lineage>
        <taxon>unclassified sequences</taxon>
        <taxon>metagenomes</taxon>
        <taxon>ecological metagenomes</taxon>
    </lineage>
</organism>
<accession>X1RG75</accession>
<reference evidence="1" key="1">
    <citation type="journal article" date="2014" name="Front. Microbiol.">
        <title>High frequency of phylogenetically diverse reductive dehalogenase-homologous genes in deep subseafloor sedimentary metagenomes.</title>
        <authorList>
            <person name="Kawai M."/>
            <person name="Futagami T."/>
            <person name="Toyoda A."/>
            <person name="Takaki Y."/>
            <person name="Nishi S."/>
            <person name="Hori S."/>
            <person name="Arai W."/>
            <person name="Tsubouchi T."/>
            <person name="Morono Y."/>
            <person name="Uchiyama I."/>
            <person name="Ito T."/>
            <person name="Fujiyama A."/>
            <person name="Inagaki F."/>
            <person name="Takami H."/>
        </authorList>
    </citation>
    <scope>NUCLEOTIDE SEQUENCE</scope>
    <source>
        <strain evidence="1">Expedition CK06-06</strain>
    </source>
</reference>
<protein>
    <recommendedName>
        <fullName evidence="2">Right handed beta helix domain-containing protein</fullName>
    </recommendedName>
</protein>
<evidence type="ECO:0000313" key="1">
    <source>
        <dbReference type="EMBL" id="GAI79732.1"/>
    </source>
</evidence>
<proteinExistence type="predicted"/>
<evidence type="ECO:0008006" key="2">
    <source>
        <dbReference type="Google" id="ProtNLM"/>
    </source>
</evidence>
<gene>
    <name evidence="1" type="ORF">S12H4_14094</name>
</gene>
<dbReference type="PANTHER" id="PTHR11319">
    <property type="entry name" value="G PROTEIN-COUPLED RECEPTOR-RELATED"/>
    <property type="match status" value="1"/>
</dbReference>
<dbReference type="PANTHER" id="PTHR11319:SF35">
    <property type="entry name" value="OUTER MEMBRANE PROTEIN PMPC-RELATED"/>
    <property type="match status" value="1"/>
</dbReference>
<name>X1RG75_9ZZZZ</name>
<dbReference type="SUPFAM" id="SSF51126">
    <property type="entry name" value="Pectin lyase-like"/>
    <property type="match status" value="1"/>
</dbReference>
<dbReference type="AlphaFoldDB" id="X1RG75"/>
<dbReference type="EMBL" id="BARW01006713">
    <property type="protein sequence ID" value="GAI79732.1"/>
    <property type="molecule type" value="Genomic_DNA"/>
</dbReference>
<sequence length="292" mass="30311">MRRLTLLLISLLIAVIACGFPSPSSVISVGCDVTDLIAAINTANSTPASEQTLELATDCVYMLTAADNTFFGYNGLPAIVSPIVIHGNNATIFRSAVGTTPYFRFFYVDYEASLTLENVRLSNGDVAGLESTLISSESGGAILASGELIINDSVIANNYALRGGGIHNWNEPATITGTDFLDNEAIRGGAIFNYHAPLSITDSTFSDNRAGYGGSNLASGGAIFSYSAGAAVTITGCELSDNQAIRYGGAIRILDHSSLEINDSTLLNNTAGTWGGALSVTSGSVATLNNVT</sequence>